<name>E4ZFT2_LEPMJ</name>
<evidence type="ECO:0000313" key="1">
    <source>
        <dbReference type="EMBL" id="CBX90152.1"/>
    </source>
</evidence>
<dbReference type="HOGENOM" id="CLU_3359842_0_0_1"/>
<dbReference type="AlphaFoldDB" id="E4ZFT2"/>
<dbReference type="EMBL" id="FP929064">
    <property type="protein sequence ID" value="CBX90152.1"/>
    <property type="molecule type" value="Genomic_DNA"/>
</dbReference>
<organism evidence="1 2">
    <name type="scientific">Leptosphaeria maculans (strain JN3 / isolate v23.1.3 / race Av1-4-5-6-7-8)</name>
    <name type="common">Blackleg fungus</name>
    <name type="synonym">Phoma lingam</name>
    <dbReference type="NCBI Taxonomy" id="985895"/>
    <lineage>
        <taxon>Eukaryota</taxon>
        <taxon>Fungi</taxon>
        <taxon>Dikarya</taxon>
        <taxon>Ascomycota</taxon>
        <taxon>Pezizomycotina</taxon>
        <taxon>Dothideomycetes</taxon>
        <taxon>Pleosporomycetidae</taxon>
        <taxon>Pleosporales</taxon>
        <taxon>Pleosporineae</taxon>
        <taxon>Leptosphaeriaceae</taxon>
        <taxon>Plenodomus</taxon>
        <taxon>Plenodomus lingam/Leptosphaeria maculans species complex</taxon>
    </lineage>
</organism>
<dbReference type="InParanoid" id="E4ZFT2"/>
<dbReference type="VEuPathDB" id="FungiDB:LEMA_uP062780.1"/>
<reference evidence="2" key="1">
    <citation type="journal article" date="2011" name="Nat. Commun.">
        <title>Effector diversification within compartments of the Leptosphaeria maculans genome affected by Repeat-Induced Point mutations.</title>
        <authorList>
            <person name="Rouxel T."/>
            <person name="Grandaubert J."/>
            <person name="Hane J.K."/>
            <person name="Hoede C."/>
            <person name="van de Wouw A.P."/>
            <person name="Couloux A."/>
            <person name="Dominguez V."/>
            <person name="Anthouard V."/>
            <person name="Bally P."/>
            <person name="Bourras S."/>
            <person name="Cozijnsen A.J."/>
            <person name="Ciuffetti L.M."/>
            <person name="Degrave A."/>
            <person name="Dilmaghani A."/>
            <person name="Duret L."/>
            <person name="Fudal I."/>
            <person name="Goodwin S.B."/>
            <person name="Gout L."/>
            <person name="Glaser N."/>
            <person name="Linglin J."/>
            <person name="Kema G.H.J."/>
            <person name="Lapalu N."/>
            <person name="Lawrence C.B."/>
            <person name="May K."/>
            <person name="Meyer M."/>
            <person name="Ollivier B."/>
            <person name="Poulain J."/>
            <person name="Schoch C.L."/>
            <person name="Simon A."/>
            <person name="Spatafora J.W."/>
            <person name="Stachowiak A."/>
            <person name="Turgeon B.G."/>
            <person name="Tyler B.M."/>
            <person name="Vincent D."/>
            <person name="Weissenbach J."/>
            <person name="Amselem J."/>
            <person name="Quesneville H."/>
            <person name="Oliver R.P."/>
            <person name="Wincker P."/>
            <person name="Balesdent M.-H."/>
            <person name="Howlett B.J."/>
        </authorList>
    </citation>
    <scope>NUCLEOTIDE SEQUENCE [LARGE SCALE GENOMIC DNA]</scope>
    <source>
        <strain evidence="2">JN3 / isolate v23.1.3 / race Av1-4-5-6-7-8</strain>
    </source>
</reference>
<dbReference type="Proteomes" id="UP000002668">
    <property type="component" value="Genome"/>
</dbReference>
<gene>
    <name evidence="1" type="ORF">LEMA_uP062780.1</name>
</gene>
<accession>E4ZFT2</accession>
<evidence type="ECO:0000313" key="2">
    <source>
        <dbReference type="Proteomes" id="UP000002668"/>
    </source>
</evidence>
<keyword evidence="2" id="KW-1185">Reference proteome</keyword>
<proteinExistence type="predicted"/>
<sequence>MLPFESSRPFADSLPSRQPHSILYTCTHITMRNRTI</sequence>
<protein>
    <submittedName>
        <fullName evidence="1">Uncharacterized protein</fullName>
    </submittedName>
</protein>